<reference evidence="14" key="1">
    <citation type="journal article" date="2020" name="mSystems">
        <title>Genome- and Community-Level Interaction Insights into Carbon Utilization and Element Cycling Functions of Hydrothermarchaeota in Hydrothermal Sediment.</title>
        <authorList>
            <person name="Zhou Z."/>
            <person name="Liu Y."/>
            <person name="Xu W."/>
            <person name="Pan J."/>
            <person name="Luo Z.H."/>
            <person name="Li M."/>
        </authorList>
    </citation>
    <scope>NUCLEOTIDE SEQUENCE [LARGE SCALE GENOMIC DNA]</scope>
    <source>
        <strain evidence="14">HyVt-483</strain>
    </source>
</reference>
<evidence type="ECO:0000256" key="7">
    <source>
        <dbReference type="ARBA" id="ARBA00022777"/>
    </source>
</evidence>
<dbReference type="PRINTS" id="PR00344">
    <property type="entry name" value="BCTRLSENSOR"/>
</dbReference>
<dbReference type="CDD" id="cd00082">
    <property type="entry name" value="HisKA"/>
    <property type="match status" value="1"/>
</dbReference>
<dbReference type="PROSITE" id="PS50109">
    <property type="entry name" value="HIS_KIN"/>
    <property type="match status" value="1"/>
</dbReference>
<dbReference type="InterPro" id="IPR003660">
    <property type="entry name" value="HAMP_dom"/>
</dbReference>
<dbReference type="Gene3D" id="6.10.340.10">
    <property type="match status" value="1"/>
</dbReference>
<dbReference type="Pfam" id="PF02518">
    <property type="entry name" value="HATPase_c"/>
    <property type="match status" value="1"/>
</dbReference>
<dbReference type="PROSITE" id="PS50885">
    <property type="entry name" value="HAMP"/>
    <property type="match status" value="1"/>
</dbReference>
<evidence type="ECO:0000256" key="3">
    <source>
        <dbReference type="ARBA" id="ARBA00012438"/>
    </source>
</evidence>
<evidence type="ECO:0000256" key="6">
    <source>
        <dbReference type="ARBA" id="ARBA00022741"/>
    </source>
</evidence>
<evidence type="ECO:0000256" key="8">
    <source>
        <dbReference type="ARBA" id="ARBA00022840"/>
    </source>
</evidence>
<dbReference type="SUPFAM" id="SSF158472">
    <property type="entry name" value="HAMP domain-like"/>
    <property type="match status" value="1"/>
</dbReference>
<dbReference type="EMBL" id="DRMH01000084">
    <property type="protein sequence ID" value="HFC98129.1"/>
    <property type="molecule type" value="Genomic_DNA"/>
</dbReference>
<comment type="caution">
    <text evidence="14">The sequence shown here is derived from an EMBL/GenBank/DDBJ whole genome shotgun (WGS) entry which is preliminary data.</text>
</comment>
<feature type="coiled-coil region" evidence="10">
    <location>
        <begin position="203"/>
        <end position="237"/>
    </location>
</feature>
<dbReference type="GO" id="GO:0005524">
    <property type="term" value="F:ATP binding"/>
    <property type="evidence" value="ECO:0007669"/>
    <property type="project" value="UniProtKB-KW"/>
</dbReference>
<dbReference type="Gene3D" id="3.30.565.10">
    <property type="entry name" value="Histidine kinase-like ATPase, C-terminal domain"/>
    <property type="match status" value="1"/>
</dbReference>
<evidence type="ECO:0000259" key="12">
    <source>
        <dbReference type="PROSITE" id="PS50109"/>
    </source>
</evidence>
<evidence type="ECO:0000256" key="2">
    <source>
        <dbReference type="ARBA" id="ARBA00004370"/>
    </source>
</evidence>
<gene>
    <name evidence="14" type="ORF">ENJ40_06710</name>
</gene>
<dbReference type="InterPro" id="IPR003594">
    <property type="entry name" value="HATPase_dom"/>
</dbReference>
<accession>A0A7C3CQ48</accession>
<feature type="transmembrane region" description="Helical" evidence="11">
    <location>
        <begin position="12"/>
        <end position="34"/>
    </location>
</feature>
<evidence type="ECO:0000256" key="9">
    <source>
        <dbReference type="ARBA" id="ARBA00023012"/>
    </source>
</evidence>
<dbReference type="SMART" id="SM00388">
    <property type="entry name" value="HisKA"/>
    <property type="match status" value="1"/>
</dbReference>
<keyword evidence="8" id="KW-0067">ATP-binding</keyword>
<dbReference type="GO" id="GO:0016020">
    <property type="term" value="C:membrane"/>
    <property type="evidence" value="ECO:0007669"/>
    <property type="project" value="UniProtKB-SubCell"/>
</dbReference>
<evidence type="ECO:0000256" key="11">
    <source>
        <dbReference type="SAM" id="Phobius"/>
    </source>
</evidence>
<evidence type="ECO:0000313" key="14">
    <source>
        <dbReference type="EMBL" id="HFC98129.1"/>
    </source>
</evidence>
<comment type="subcellular location">
    <subcellularLocation>
        <location evidence="2">Membrane</location>
    </subcellularLocation>
</comment>
<feature type="domain" description="HAMP" evidence="13">
    <location>
        <begin position="170"/>
        <end position="222"/>
    </location>
</feature>
<evidence type="ECO:0000256" key="1">
    <source>
        <dbReference type="ARBA" id="ARBA00000085"/>
    </source>
</evidence>
<dbReference type="GO" id="GO:0000155">
    <property type="term" value="F:phosphorelay sensor kinase activity"/>
    <property type="evidence" value="ECO:0007669"/>
    <property type="project" value="InterPro"/>
</dbReference>
<keyword evidence="6" id="KW-0547">Nucleotide-binding</keyword>
<name>A0A7C3CQ48_9BACT</name>
<evidence type="ECO:0000256" key="10">
    <source>
        <dbReference type="SAM" id="Coils"/>
    </source>
</evidence>
<dbReference type="PANTHER" id="PTHR43065">
    <property type="entry name" value="SENSOR HISTIDINE KINASE"/>
    <property type="match status" value="1"/>
</dbReference>
<dbReference type="SUPFAM" id="SSF55874">
    <property type="entry name" value="ATPase domain of HSP90 chaperone/DNA topoisomerase II/histidine kinase"/>
    <property type="match status" value="1"/>
</dbReference>
<feature type="domain" description="Histidine kinase" evidence="12">
    <location>
        <begin position="246"/>
        <end position="450"/>
    </location>
</feature>
<evidence type="ECO:0000256" key="5">
    <source>
        <dbReference type="ARBA" id="ARBA00022679"/>
    </source>
</evidence>
<dbReference type="InterPro" id="IPR036097">
    <property type="entry name" value="HisK_dim/P_sf"/>
</dbReference>
<keyword evidence="5" id="KW-0808">Transferase</keyword>
<keyword evidence="11" id="KW-0472">Membrane</keyword>
<sequence>MSPLRLLRSAAFQISAALTLIILISTLAVSYVILRKEKELFSREILARWHFQARTLARDLTEPMLYEDIYTLYALLKHTVDTNPDLLGAELRSKNLNLHLRYPRDHFSPTRALVISEAITSPDLGTLGEIRLFLRRGVIAERLLATEKRLLLLVLVILINSILAALWVARRVVHPVLILNREAQRIARGEFGHTVKISAVGEIRELVETFNRMSQSLKEMVEELKRTHERMARAEMLATLGQFAAGVAHEIKNPLTSISLLVELAARGRARPEDFEILRKEIRRLDHIVKSFLDFAKSRREDLPREKVKLNDLIEEVLTILHPQARRQGVEIQAELSELPPFESSPEALKQILLNLALNALQAMPEGGRLTVRTALKEGKVWLSVEDTGPGIPEDILRRIFEPFFTTKPEGTGLGLSITHNLVRALSGEIHIHSREGIGTRVEIELPLSPEDQDEKKNTPPSH</sequence>
<keyword evidence="10" id="KW-0175">Coiled coil</keyword>
<protein>
    <recommendedName>
        <fullName evidence="3">histidine kinase</fullName>
        <ecNumber evidence="3">2.7.13.3</ecNumber>
    </recommendedName>
</protein>
<dbReference type="InterPro" id="IPR005467">
    <property type="entry name" value="His_kinase_dom"/>
</dbReference>
<organism evidence="14">
    <name type="scientific">Thermosulfurimonas dismutans</name>
    <dbReference type="NCBI Taxonomy" id="999894"/>
    <lineage>
        <taxon>Bacteria</taxon>
        <taxon>Pseudomonadati</taxon>
        <taxon>Thermodesulfobacteriota</taxon>
        <taxon>Thermodesulfobacteria</taxon>
        <taxon>Thermodesulfobacteriales</taxon>
        <taxon>Thermodesulfobacteriaceae</taxon>
        <taxon>Thermosulfurimonas</taxon>
    </lineage>
</organism>
<dbReference type="SMART" id="SM00387">
    <property type="entry name" value="HATPase_c"/>
    <property type="match status" value="1"/>
</dbReference>
<dbReference type="InterPro" id="IPR036890">
    <property type="entry name" value="HATPase_C_sf"/>
</dbReference>
<evidence type="ECO:0000256" key="4">
    <source>
        <dbReference type="ARBA" id="ARBA00022553"/>
    </source>
</evidence>
<keyword evidence="7 14" id="KW-0418">Kinase</keyword>
<dbReference type="Pfam" id="PF00512">
    <property type="entry name" value="HisKA"/>
    <property type="match status" value="1"/>
</dbReference>
<dbReference type="Proteomes" id="UP000886043">
    <property type="component" value="Unassembled WGS sequence"/>
</dbReference>
<proteinExistence type="predicted"/>
<feature type="transmembrane region" description="Helical" evidence="11">
    <location>
        <begin position="150"/>
        <end position="169"/>
    </location>
</feature>
<dbReference type="PANTHER" id="PTHR43065:SF10">
    <property type="entry name" value="PEROXIDE STRESS-ACTIVATED HISTIDINE KINASE MAK3"/>
    <property type="match status" value="1"/>
</dbReference>
<dbReference type="InterPro" id="IPR004358">
    <property type="entry name" value="Sig_transdc_His_kin-like_C"/>
</dbReference>
<keyword evidence="9" id="KW-0902">Two-component regulatory system</keyword>
<comment type="catalytic activity">
    <reaction evidence="1">
        <text>ATP + protein L-histidine = ADP + protein N-phospho-L-histidine.</text>
        <dbReference type="EC" id="2.7.13.3"/>
    </reaction>
</comment>
<dbReference type="SMART" id="SM00304">
    <property type="entry name" value="HAMP"/>
    <property type="match status" value="1"/>
</dbReference>
<keyword evidence="11" id="KW-0812">Transmembrane</keyword>
<dbReference type="CDD" id="cd06225">
    <property type="entry name" value="HAMP"/>
    <property type="match status" value="1"/>
</dbReference>
<keyword evidence="4" id="KW-0597">Phosphoprotein</keyword>
<dbReference type="SUPFAM" id="SSF47384">
    <property type="entry name" value="Homodimeric domain of signal transducing histidine kinase"/>
    <property type="match status" value="1"/>
</dbReference>
<dbReference type="Gene3D" id="1.10.287.130">
    <property type="match status" value="1"/>
</dbReference>
<dbReference type="EC" id="2.7.13.3" evidence="3"/>
<dbReference type="AlphaFoldDB" id="A0A7C3CQ48"/>
<dbReference type="Pfam" id="PF00672">
    <property type="entry name" value="HAMP"/>
    <property type="match status" value="1"/>
</dbReference>
<evidence type="ECO:0000259" key="13">
    <source>
        <dbReference type="PROSITE" id="PS50885"/>
    </source>
</evidence>
<keyword evidence="11" id="KW-1133">Transmembrane helix</keyword>
<dbReference type="InterPro" id="IPR003661">
    <property type="entry name" value="HisK_dim/P_dom"/>
</dbReference>